<keyword evidence="9" id="KW-1185">Reference proteome</keyword>
<evidence type="ECO:0000256" key="1">
    <source>
        <dbReference type="ARBA" id="ARBA00004141"/>
    </source>
</evidence>
<evidence type="ECO:0000256" key="5">
    <source>
        <dbReference type="ARBA" id="ARBA00022989"/>
    </source>
</evidence>
<keyword evidence="4 7" id="KW-0812">Transmembrane</keyword>
<gene>
    <name evidence="8" type="ORF">NW755_007552</name>
</gene>
<evidence type="ECO:0000256" key="2">
    <source>
        <dbReference type="ARBA" id="ARBA00010992"/>
    </source>
</evidence>
<dbReference type="AlphaFoldDB" id="A0A9W8R6V0"/>
<dbReference type="InterPro" id="IPR036259">
    <property type="entry name" value="MFS_trans_sf"/>
</dbReference>
<keyword evidence="6 7" id="KW-0472">Membrane</keyword>
<dbReference type="InterPro" id="IPR005829">
    <property type="entry name" value="Sugar_transporter_CS"/>
</dbReference>
<dbReference type="PANTHER" id="PTHR48020">
    <property type="entry name" value="PROTON MYO-INOSITOL COTRANSPORTER"/>
    <property type="match status" value="1"/>
</dbReference>
<comment type="similarity">
    <text evidence="2">Belongs to the major facilitator superfamily. Sugar transporter (TC 2.A.1.1) family.</text>
</comment>
<evidence type="ECO:0008006" key="10">
    <source>
        <dbReference type="Google" id="ProtNLM"/>
    </source>
</evidence>
<evidence type="ECO:0000256" key="7">
    <source>
        <dbReference type="SAM" id="Phobius"/>
    </source>
</evidence>
<evidence type="ECO:0000256" key="3">
    <source>
        <dbReference type="ARBA" id="ARBA00022448"/>
    </source>
</evidence>
<feature type="transmembrane region" description="Helical" evidence="7">
    <location>
        <begin position="250"/>
        <end position="277"/>
    </location>
</feature>
<dbReference type="Gene3D" id="1.20.1250.20">
    <property type="entry name" value="MFS general substrate transporter like domains"/>
    <property type="match status" value="2"/>
</dbReference>
<evidence type="ECO:0000256" key="6">
    <source>
        <dbReference type="ARBA" id="ARBA00023136"/>
    </source>
</evidence>
<comment type="caution">
    <text evidence="8">The sequence shown here is derived from an EMBL/GenBank/DDBJ whole genome shotgun (WGS) entry which is preliminary data.</text>
</comment>
<evidence type="ECO:0000313" key="9">
    <source>
        <dbReference type="Proteomes" id="UP001152087"/>
    </source>
</evidence>
<dbReference type="Proteomes" id="UP001152087">
    <property type="component" value="Unassembled WGS sequence"/>
</dbReference>
<dbReference type="SUPFAM" id="SSF103473">
    <property type="entry name" value="MFS general substrate transporter"/>
    <property type="match status" value="1"/>
</dbReference>
<evidence type="ECO:0000313" key="8">
    <source>
        <dbReference type="EMBL" id="KAJ4186820.1"/>
    </source>
</evidence>
<dbReference type="GO" id="GO:0016020">
    <property type="term" value="C:membrane"/>
    <property type="evidence" value="ECO:0007669"/>
    <property type="project" value="UniProtKB-SubCell"/>
</dbReference>
<organism evidence="8 9">
    <name type="scientific">Fusarium falciforme</name>
    <dbReference type="NCBI Taxonomy" id="195108"/>
    <lineage>
        <taxon>Eukaryota</taxon>
        <taxon>Fungi</taxon>
        <taxon>Dikarya</taxon>
        <taxon>Ascomycota</taxon>
        <taxon>Pezizomycotina</taxon>
        <taxon>Sordariomycetes</taxon>
        <taxon>Hypocreomycetidae</taxon>
        <taxon>Hypocreales</taxon>
        <taxon>Nectriaceae</taxon>
        <taxon>Fusarium</taxon>
        <taxon>Fusarium solani species complex</taxon>
    </lineage>
</organism>
<dbReference type="InterPro" id="IPR005828">
    <property type="entry name" value="MFS_sugar_transport-like"/>
</dbReference>
<keyword evidence="3" id="KW-0813">Transport</keyword>
<dbReference type="InterPro" id="IPR050814">
    <property type="entry name" value="Myo-inositol_Transporter"/>
</dbReference>
<dbReference type="Pfam" id="PF00083">
    <property type="entry name" value="Sugar_tr"/>
    <property type="match status" value="3"/>
</dbReference>
<dbReference type="GO" id="GO:0022857">
    <property type="term" value="F:transmembrane transporter activity"/>
    <property type="evidence" value="ECO:0007669"/>
    <property type="project" value="InterPro"/>
</dbReference>
<name>A0A9W8R6V0_9HYPO</name>
<keyword evidence="5 7" id="KW-1133">Transmembrane helix</keyword>
<dbReference type="PROSITE" id="PS00217">
    <property type="entry name" value="SUGAR_TRANSPORT_2"/>
    <property type="match status" value="1"/>
</dbReference>
<dbReference type="EMBL" id="JAOQAV010000019">
    <property type="protein sequence ID" value="KAJ4186820.1"/>
    <property type="molecule type" value="Genomic_DNA"/>
</dbReference>
<protein>
    <recommendedName>
        <fullName evidence="10">Major facilitator superfamily (MFS) profile domain-containing protein</fullName>
    </recommendedName>
</protein>
<dbReference type="PANTHER" id="PTHR48020:SF14">
    <property type="entry name" value="SUGAR TRANSPORTER, PUTATIVE-RELATED"/>
    <property type="match status" value="1"/>
</dbReference>
<evidence type="ECO:0000256" key="4">
    <source>
        <dbReference type="ARBA" id="ARBA00022692"/>
    </source>
</evidence>
<proteinExistence type="inferred from homology"/>
<comment type="subcellular location">
    <subcellularLocation>
        <location evidence="1">Membrane</location>
        <topology evidence="1">Multi-pass membrane protein</topology>
    </subcellularLocation>
</comment>
<reference evidence="8" key="1">
    <citation type="submission" date="2022-09" db="EMBL/GenBank/DDBJ databases">
        <title>Fusarium specimens isolated from Avocado Roots.</title>
        <authorList>
            <person name="Stajich J."/>
            <person name="Roper C."/>
            <person name="Heimlech-Rivalta G."/>
        </authorList>
    </citation>
    <scope>NUCLEOTIDE SEQUENCE</scope>
    <source>
        <strain evidence="8">A02</strain>
    </source>
</reference>
<accession>A0A9W8R6V0</accession>
<sequence length="341" mass="38579">MLLGIAMGLEEVTVPVFSAENSPAIIRGGLVMSWQIWTAFGTSITRKEAEPKLTYREGIFLGTCSNLAVGKTGDISWRLQFGSAFIPAVPLVIGTWFCPESPRWYLKKGKHFKAWKSLLRLRNTPVQAARDLYYIHCLLEQEKALVHESGLKVTSNVFTRFVELFTILRIRRATWASGIVMIAQQMCGINIIAFYSATIFKESGIREGPVPSMYSAEVFPLSHREVGMSWAVATNNFWAAVLSLTFPRMLIAMTATGAFGFYAGLNLVALVLIFLFVPETKRKTLEELDYVFGVPDRTHAKYQLKTVLPWWFKRWILQRKGEVCPDLYHDETSHQTRPGQA</sequence>